<evidence type="ECO:0000256" key="2">
    <source>
        <dbReference type="SAM" id="SignalP"/>
    </source>
</evidence>
<dbReference type="EMBL" id="LAHD01000032">
    <property type="protein sequence ID" value="PHK03788.1"/>
    <property type="molecule type" value="Genomic_DNA"/>
</dbReference>
<proteinExistence type="predicted"/>
<feature type="chain" id="PRO_5040309001" description="Outer membrane protein beta-barrel domain-containing protein" evidence="2">
    <location>
        <begin position="31"/>
        <end position="266"/>
    </location>
</feature>
<feature type="region of interest" description="Disordered" evidence="1">
    <location>
        <begin position="82"/>
        <end position="125"/>
    </location>
</feature>
<evidence type="ECO:0000256" key="1">
    <source>
        <dbReference type="SAM" id="MobiDB-lite"/>
    </source>
</evidence>
<protein>
    <recommendedName>
        <fullName evidence="5">Outer membrane protein beta-barrel domain-containing protein</fullName>
    </recommendedName>
</protein>
<evidence type="ECO:0008006" key="5">
    <source>
        <dbReference type="Google" id="ProtNLM"/>
    </source>
</evidence>
<dbReference type="AlphaFoldDB" id="A0A9Q5ZCK4"/>
<feature type="signal peptide" evidence="2">
    <location>
        <begin position="1"/>
        <end position="30"/>
    </location>
</feature>
<evidence type="ECO:0000313" key="4">
    <source>
        <dbReference type="Proteomes" id="UP000222310"/>
    </source>
</evidence>
<dbReference type="InterPro" id="IPR011250">
    <property type="entry name" value="OMP/PagP_B-barrel"/>
</dbReference>
<dbReference type="GeneID" id="57096204"/>
<dbReference type="SUPFAM" id="SSF56925">
    <property type="entry name" value="OMPA-like"/>
    <property type="match status" value="1"/>
</dbReference>
<dbReference type="Proteomes" id="UP000222310">
    <property type="component" value="Unassembled WGS sequence"/>
</dbReference>
<evidence type="ECO:0000313" key="3">
    <source>
        <dbReference type="EMBL" id="PHK03788.1"/>
    </source>
</evidence>
<comment type="caution">
    <text evidence="3">The sequence shown here is derived from an EMBL/GenBank/DDBJ whole genome shotgun (WGS) entry which is preliminary data.</text>
</comment>
<name>A0A9Q5ZCK4_NOSLI</name>
<sequence>MNTSFLRTGVFWLPSIAAFTVLSSSLSAIAQTVEPVSTQPLTEAPAAVVSGNELSTELETTETTEPSTVANVTKIQQFSHAGTEETLTPIPGTVATSSATLNSEPQQANSQTSDPRIAQSDIDLGTTTRGGSSYVGVAANIGLSGGSSSLGDGNFAVISKVGLTNSISVRPSAIFGDNTTILLPVTYDFSFQSTDPFKEPLAFAPYVGVGAAWKSGDNSEFAFLVSGGIDVPLSSQFTATASVNAGFFNQTDVGLLLGVGYNFSGF</sequence>
<dbReference type="RefSeq" id="WP_099068336.1">
    <property type="nucleotide sequence ID" value="NZ_LAHD01000032.1"/>
</dbReference>
<keyword evidence="2" id="KW-0732">Signal</keyword>
<dbReference type="Gene3D" id="2.40.160.20">
    <property type="match status" value="1"/>
</dbReference>
<accession>A0A9Q5ZCK4</accession>
<organism evidence="3 4">
    <name type="scientific">Nostoc linckia z8</name>
    <dbReference type="NCBI Taxonomy" id="1628746"/>
    <lineage>
        <taxon>Bacteria</taxon>
        <taxon>Bacillati</taxon>
        <taxon>Cyanobacteriota</taxon>
        <taxon>Cyanophyceae</taxon>
        <taxon>Nostocales</taxon>
        <taxon>Nostocaceae</taxon>
        <taxon>Nostoc</taxon>
    </lineage>
</organism>
<feature type="compositionally biased region" description="Polar residues" evidence="1">
    <location>
        <begin position="94"/>
        <end position="114"/>
    </location>
</feature>
<gene>
    <name evidence="3" type="ORF">VF08_13510</name>
</gene>
<reference evidence="3 4" key="1">
    <citation type="submission" date="2015-02" db="EMBL/GenBank/DDBJ databases">
        <title>Nostoc linckia genome annotation.</title>
        <authorList>
            <person name="Zhou Z."/>
        </authorList>
    </citation>
    <scope>NUCLEOTIDE SEQUENCE [LARGE SCALE GENOMIC DNA]</scope>
    <source>
        <strain evidence="4">z8</strain>
    </source>
</reference>